<name>A0A9D2QKC6_9FIRM</name>
<gene>
    <name evidence="3" type="ORF">H9926_04015</name>
</gene>
<feature type="transmembrane region" description="Helical" evidence="2">
    <location>
        <begin position="97"/>
        <end position="116"/>
    </location>
</feature>
<organism evidence="3 4">
    <name type="scientific">Candidatus Eisenbergiella intestinigallinarum</name>
    <dbReference type="NCBI Taxonomy" id="2838549"/>
    <lineage>
        <taxon>Bacteria</taxon>
        <taxon>Bacillati</taxon>
        <taxon>Bacillota</taxon>
        <taxon>Clostridia</taxon>
        <taxon>Lachnospirales</taxon>
        <taxon>Lachnospiraceae</taxon>
        <taxon>Eisenbergiella</taxon>
    </lineage>
</organism>
<accession>A0A9D2QKC6</accession>
<proteinExistence type="predicted"/>
<evidence type="ECO:0008006" key="5">
    <source>
        <dbReference type="Google" id="ProtNLM"/>
    </source>
</evidence>
<keyword evidence="2" id="KW-1133">Transmembrane helix</keyword>
<keyword evidence="2" id="KW-0812">Transmembrane</keyword>
<evidence type="ECO:0000313" key="4">
    <source>
        <dbReference type="Proteomes" id="UP000823922"/>
    </source>
</evidence>
<sequence>MNSNEKKNDSNFTYDMQDAYYYDDATGSFKKRTDEKKPNAAGEGQHGSGNGGGAAFLSLLAAIAGVCAAASPLGLLLDICAILLAVYALVRRQHRKTAAAGILISVFSVAASFLLFPPFEGTGFLSGYLSSATDDMATENMAAEETPRAEALADTGSDALSPEELESQETEQRNAAITIREYPLSNNLLLICENENLTDVNLRFQVIYYDTDGQMLSIEERWRSSCPAGGRSAVTIPAPADQDNKPVPYDHYELTMESEEIDPDYDCINYGSSLDIVSNVGVDGNILVSVTNSSERTFSGIELACIYYRDGTPVGMATQYLDGLSDQAAVKFFTPYDYSTDTPESITFDNHEILVLRTDYSME</sequence>
<dbReference type="AlphaFoldDB" id="A0A9D2QKC6"/>
<reference evidence="3" key="1">
    <citation type="journal article" date="2021" name="PeerJ">
        <title>Extensive microbial diversity within the chicken gut microbiome revealed by metagenomics and culture.</title>
        <authorList>
            <person name="Gilroy R."/>
            <person name="Ravi A."/>
            <person name="Getino M."/>
            <person name="Pursley I."/>
            <person name="Horton D.L."/>
            <person name="Alikhan N.F."/>
            <person name="Baker D."/>
            <person name="Gharbi K."/>
            <person name="Hall N."/>
            <person name="Watson M."/>
            <person name="Adriaenssens E.M."/>
            <person name="Foster-Nyarko E."/>
            <person name="Jarju S."/>
            <person name="Secka A."/>
            <person name="Antonio M."/>
            <person name="Oren A."/>
            <person name="Chaudhuri R.R."/>
            <person name="La Ragione R."/>
            <person name="Hildebrand F."/>
            <person name="Pallen M.J."/>
        </authorList>
    </citation>
    <scope>NUCLEOTIDE SEQUENCE</scope>
    <source>
        <strain evidence="3">ChiBcec1-1630</strain>
    </source>
</reference>
<protein>
    <recommendedName>
        <fullName evidence="5">DUF4190 domain-containing protein</fullName>
    </recommendedName>
</protein>
<feature type="transmembrane region" description="Helical" evidence="2">
    <location>
        <begin position="57"/>
        <end position="90"/>
    </location>
</feature>
<comment type="caution">
    <text evidence="3">The sequence shown here is derived from an EMBL/GenBank/DDBJ whole genome shotgun (WGS) entry which is preliminary data.</text>
</comment>
<evidence type="ECO:0000256" key="2">
    <source>
        <dbReference type="SAM" id="Phobius"/>
    </source>
</evidence>
<reference evidence="3" key="2">
    <citation type="submission" date="2021-04" db="EMBL/GenBank/DDBJ databases">
        <authorList>
            <person name="Gilroy R."/>
        </authorList>
    </citation>
    <scope>NUCLEOTIDE SEQUENCE</scope>
    <source>
        <strain evidence="3">ChiBcec1-1630</strain>
    </source>
</reference>
<dbReference type="Proteomes" id="UP000823922">
    <property type="component" value="Unassembled WGS sequence"/>
</dbReference>
<evidence type="ECO:0000313" key="3">
    <source>
        <dbReference type="EMBL" id="HJC87167.1"/>
    </source>
</evidence>
<evidence type="ECO:0000256" key="1">
    <source>
        <dbReference type="SAM" id="MobiDB-lite"/>
    </source>
</evidence>
<feature type="region of interest" description="Disordered" evidence="1">
    <location>
        <begin position="140"/>
        <end position="172"/>
    </location>
</feature>
<dbReference type="EMBL" id="DWVS01000096">
    <property type="protein sequence ID" value="HJC87167.1"/>
    <property type="molecule type" value="Genomic_DNA"/>
</dbReference>
<keyword evidence="2" id="KW-0472">Membrane</keyword>